<comment type="caution">
    <text evidence="7">The sequence shown here is derived from an EMBL/GenBank/DDBJ whole genome shotgun (WGS) entry which is preliminary data.</text>
</comment>
<dbReference type="GO" id="GO:0008270">
    <property type="term" value="F:zinc ion binding"/>
    <property type="evidence" value="ECO:0007669"/>
    <property type="project" value="UniProtKB-KW"/>
</dbReference>
<name>A0A9J5Y7V0_SOLCO</name>
<dbReference type="AlphaFoldDB" id="A0A9J5Y7V0"/>
<evidence type="ECO:0000313" key="8">
    <source>
        <dbReference type="Proteomes" id="UP000824120"/>
    </source>
</evidence>
<accession>A0A9J5Y7V0</accession>
<dbReference type="Pfam" id="PF23121">
    <property type="entry name" value="SPOC_AIPP2"/>
    <property type="match status" value="1"/>
</dbReference>
<organism evidence="7 8">
    <name type="scientific">Solanum commersonii</name>
    <name type="common">Commerson's wild potato</name>
    <name type="synonym">Commerson's nightshade</name>
    <dbReference type="NCBI Taxonomy" id="4109"/>
    <lineage>
        <taxon>Eukaryota</taxon>
        <taxon>Viridiplantae</taxon>
        <taxon>Streptophyta</taxon>
        <taxon>Embryophyta</taxon>
        <taxon>Tracheophyta</taxon>
        <taxon>Spermatophyta</taxon>
        <taxon>Magnoliopsida</taxon>
        <taxon>eudicotyledons</taxon>
        <taxon>Gunneridae</taxon>
        <taxon>Pentapetalae</taxon>
        <taxon>asterids</taxon>
        <taxon>lamiids</taxon>
        <taxon>Solanales</taxon>
        <taxon>Solanaceae</taxon>
        <taxon>Solanoideae</taxon>
        <taxon>Solaneae</taxon>
        <taxon>Solanum</taxon>
    </lineage>
</organism>
<dbReference type="InterPro" id="IPR056280">
    <property type="entry name" value="AIPP2-like_SPOC"/>
</dbReference>
<dbReference type="GO" id="GO:0140566">
    <property type="term" value="F:histone reader activity"/>
    <property type="evidence" value="ECO:0007669"/>
    <property type="project" value="InterPro"/>
</dbReference>
<evidence type="ECO:0000256" key="5">
    <source>
        <dbReference type="ARBA" id="ARBA00023163"/>
    </source>
</evidence>
<evidence type="ECO:0000313" key="7">
    <source>
        <dbReference type="EMBL" id="KAG5595640.1"/>
    </source>
</evidence>
<dbReference type="PANTHER" id="PTHR33304:SF36">
    <property type="entry name" value="GB|AAF26970.1-RELATED"/>
    <property type="match status" value="1"/>
</dbReference>
<keyword evidence="8" id="KW-1185">Reference proteome</keyword>
<dbReference type="PANTHER" id="PTHR33304">
    <property type="match status" value="1"/>
</dbReference>
<keyword evidence="4" id="KW-0805">Transcription regulation</keyword>
<keyword evidence="2" id="KW-0863">Zinc-finger</keyword>
<dbReference type="Proteomes" id="UP000824120">
    <property type="component" value="Chromosome 7"/>
</dbReference>
<feature type="domain" description="AIPP2-like SPOC-like" evidence="6">
    <location>
        <begin position="230"/>
        <end position="296"/>
    </location>
</feature>
<evidence type="ECO:0000256" key="4">
    <source>
        <dbReference type="ARBA" id="ARBA00023015"/>
    </source>
</evidence>
<keyword evidence="3" id="KW-0862">Zinc</keyword>
<evidence type="ECO:0000256" key="2">
    <source>
        <dbReference type="ARBA" id="ARBA00022771"/>
    </source>
</evidence>
<dbReference type="GO" id="GO:0034244">
    <property type="term" value="P:negative regulation of transcription elongation by RNA polymerase II"/>
    <property type="evidence" value="ECO:0007669"/>
    <property type="project" value="InterPro"/>
</dbReference>
<gene>
    <name evidence="7" type="ORF">H5410_036872</name>
</gene>
<evidence type="ECO:0000256" key="3">
    <source>
        <dbReference type="ARBA" id="ARBA00022833"/>
    </source>
</evidence>
<evidence type="ECO:0000256" key="1">
    <source>
        <dbReference type="ARBA" id="ARBA00022723"/>
    </source>
</evidence>
<dbReference type="EMBL" id="JACXVP010000007">
    <property type="protein sequence ID" value="KAG5595640.1"/>
    <property type="molecule type" value="Genomic_DNA"/>
</dbReference>
<keyword evidence="1" id="KW-0479">Metal-binding</keyword>
<dbReference type="OrthoDB" id="1305340at2759"/>
<dbReference type="InterPro" id="IPR049914">
    <property type="entry name" value="PHD1-3/5-6"/>
</dbReference>
<proteinExistence type="predicted"/>
<reference evidence="7 8" key="1">
    <citation type="submission" date="2020-09" db="EMBL/GenBank/DDBJ databases">
        <title>De no assembly of potato wild relative species, Solanum commersonii.</title>
        <authorList>
            <person name="Cho K."/>
        </authorList>
    </citation>
    <scope>NUCLEOTIDE SEQUENCE [LARGE SCALE GENOMIC DNA]</scope>
    <source>
        <strain evidence="7">LZ3.2</strain>
        <tissue evidence="7">Leaf</tissue>
    </source>
</reference>
<evidence type="ECO:0000259" key="6">
    <source>
        <dbReference type="Pfam" id="PF23121"/>
    </source>
</evidence>
<protein>
    <recommendedName>
        <fullName evidence="6">AIPP2-like SPOC-like domain-containing protein</fullName>
    </recommendedName>
</protein>
<sequence length="338" mass="38048">MLTCTSYYVDAPVDWCCKECDIGKGIMSSSHGLEIVQFKESSAMICQSILQPRKHSKFPCGSVNHTNWEKEVKTGKVRYLPVEEALGLRSGIEQYRSLLINIVSSRVVPIESMEIVTQGHFSNPSVQISNLLPEKSAVQRPLSPAGSTILEHRSPTIVNESRMKNSFMAHPCDPALVLSWKGSFDILGALEHAPEIFNNFVEAHPPCKVRRKVYEFSGLLLDTLKLELVSQDIGLYFFASGRNRSERHIALVEFMRTKDLVMRTLINDVELLILLSTTLCGDSQRWNSEHFLWGLFYRTRQNTDGCVEGGSNKVIDMEIDMIAGEDVGTLDIVLHSWL</sequence>
<keyword evidence="5" id="KW-0804">Transcription</keyword>